<keyword evidence="3" id="KW-1185">Reference proteome</keyword>
<dbReference type="Proteomes" id="UP001595776">
    <property type="component" value="Unassembled WGS sequence"/>
</dbReference>
<name>A0ABV8U762_9PROT</name>
<dbReference type="RefSeq" id="WP_068150615.1">
    <property type="nucleotide sequence ID" value="NZ_JBHSCR010000001.1"/>
</dbReference>
<evidence type="ECO:0000313" key="2">
    <source>
        <dbReference type="EMBL" id="MFC4346318.1"/>
    </source>
</evidence>
<evidence type="ECO:0000256" key="1">
    <source>
        <dbReference type="SAM" id="MobiDB-lite"/>
    </source>
</evidence>
<feature type="compositionally biased region" description="Basic residues" evidence="1">
    <location>
        <begin position="132"/>
        <end position="142"/>
    </location>
</feature>
<feature type="region of interest" description="Disordered" evidence="1">
    <location>
        <begin position="115"/>
        <end position="142"/>
    </location>
</feature>
<accession>A0ABV8U762</accession>
<protein>
    <submittedName>
        <fullName evidence="2">Uncharacterized protein</fullName>
    </submittedName>
</protein>
<organism evidence="2 3">
    <name type="scientific">Kordiimonas lipolytica</name>
    <dbReference type="NCBI Taxonomy" id="1662421"/>
    <lineage>
        <taxon>Bacteria</taxon>
        <taxon>Pseudomonadati</taxon>
        <taxon>Pseudomonadota</taxon>
        <taxon>Alphaproteobacteria</taxon>
        <taxon>Kordiimonadales</taxon>
        <taxon>Kordiimonadaceae</taxon>
        <taxon>Kordiimonas</taxon>
    </lineage>
</organism>
<evidence type="ECO:0000313" key="3">
    <source>
        <dbReference type="Proteomes" id="UP001595776"/>
    </source>
</evidence>
<comment type="caution">
    <text evidence="2">The sequence shown here is derived from an EMBL/GenBank/DDBJ whole genome shotgun (WGS) entry which is preliminary data.</text>
</comment>
<gene>
    <name evidence="2" type="ORF">ACFO5Q_00485</name>
</gene>
<dbReference type="EMBL" id="JBHSCR010000001">
    <property type="protein sequence ID" value="MFC4346318.1"/>
    <property type="molecule type" value="Genomic_DNA"/>
</dbReference>
<reference evidence="3" key="1">
    <citation type="journal article" date="2019" name="Int. J. Syst. Evol. Microbiol.">
        <title>The Global Catalogue of Microorganisms (GCM) 10K type strain sequencing project: providing services to taxonomists for standard genome sequencing and annotation.</title>
        <authorList>
            <consortium name="The Broad Institute Genomics Platform"/>
            <consortium name="The Broad Institute Genome Sequencing Center for Infectious Disease"/>
            <person name="Wu L."/>
            <person name="Ma J."/>
        </authorList>
    </citation>
    <scope>NUCLEOTIDE SEQUENCE [LARGE SCALE GENOMIC DNA]</scope>
    <source>
        <strain evidence="3">CGMCC 1.15304</strain>
    </source>
</reference>
<sequence>MTVLKLSAEDVVARDIVGRAFLHEQGQFVCRGYVADFTVEGDYWTLKVRDVEFLDKMAMAWRHDTDMDQYGGSLSTHCSFEEDTIDGIISLSGYGMVVHVAPACDNPWGEVDWPELDGYEGGPMEGGPLSKREKKKRRKQRR</sequence>
<proteinExistence type="predicted"/>